<name>A0A937AFV3_9BACT</name>
<keyword evidence="4" id="KW-0175">Coiled coil</keyword>
<evidence type="ECO:0000256" key="4">
    <source>
        <dbReference type="SAM" id="Coils"/>
    </source>
</evidence>
<evidence type="ECO:0000313" key="7">
    <source>
        <dbReference type="Proteomes" id="UP000642920"/>
    </source>
</evidence>
<dbReference type="Gene3D" id="1.10.287.1120">
    <property type="entry name" value="Bipartite methylase S protein"/>
    <property type="match status" value="1"/>
</dbReference>
<keyword evidence="3" id="KW-0238">DNA-binding</keyword>
<comment type="similarity">
    <text evidence="1">Belongs to the type-I restriction system S methylase family.</text>
</comment>
<evidence type="ECO:0000256" key="2">
    <source>
        <dbReference type="ARBA" id="ARBA00022747"/>
    </source>
</evidence>
<evidence type="ECO:0000313" key="6">
    <source>
        <dbReference type="EMBL" id="MBL0765976.1"/>
    </source>
</evidence>
<dbReference type="RefSeq" id="WP_201921662.1">
    <property type="nucleotide sequence ID" value="NZ_JAERQG010000003.1"/>
</dbReference>
<sequence>MVKVRELIRHKNPDFIPSDWEFVELGEIGNLLSGLTYSPDNIDEQGTLVLRSSNINNGYLEFDDNVFVDTTSLKFYPVEEGDILICVRNGSKSLIGKNALITEKAEGMAFGAFMALYRSEHNQFLTHLFNTDLYKSQIHRNLGATINSINGSDFKKFHFPFPPSDERKKIAVILSTWDQAISTTQKLIDELKIRNKGLAQQLLTGKKRLKGFEGEWEEVTLKDIAERITRKNDELDDTVVTISAQRGLVLQEDFFTKRVASETLTNYYLIHRGEFAYNKSYSNGYPMGAFKRLEDFEKAVVTTLYICFALNKDVNSDFMNHFFEAGLMIRPLMKIAQEGGRAHGLLNIGIHDFFGLKLTIPSLEEQEAITAVLSEADKELKLHQKQLTTLKEQKKGLMQKLLTGEIRVKTNE</sequence>
<dbReference type="CDD" id="cd17265">
    <property type="entry name" value="RMtype1_S_Eco4255III-TRD2-CR2_like"/>
    <property type="match status" value="1"/>
</dbReference>
<keyword evidence="6" id="KW-0255">Endonuclease</keyword>
<accession>A0A937AFV3</accession>
<proteinExistence type="inferred from homology"/>
<feature type="domain" description="Type I restriction modification DNA specificity" evidence="5">
    <location>
        <begin position="215"/>
        <end position="391"/>
    </location>
</feature>
<dbReference type="GO" id="GO:0009307">
    <property type="term" value="P:DNA restriction-modification system"/>
    <property type="evidence" value="ECO:0007669"/>
    <property type="project" value="UniProtKB-KW"/>
</dbReference>
<dbReference type="PANTHER" id="PTHR30408">
    <property type="entry name" value="TYPE-1 RESTRICTION ENZYME ECOKI SPECIFICITY PROTEIN"/>
    <property type="match status" value="1"/>
</dbReference>
<dbReference type="Gene3D" id="3.90.220.20">
    <property type="entry name" value="DNA methylase specificity domains"/>
    <property type="match status" value="2"/>
</dbReference>
<keyword evidence="2" id="KW-0680">Restriction system</keyword>
<evidence type="ECO:0000256" key="3">
    <source>
        <dbReference type="ARBA" id="ARBA00023125"/>
    </source>
</evidence>
<dbReference type="InterPro" id="IPR044946">
    <property type="entry name" value="Restrct_endonuc_typeI_TRD_sf"/>
</dbReference>
<dbReference type="Proteomes" id="UP000642920">
    <property type="component" value="Unassembled WGS sequence"/>
</dbReference>
<dbReference type="EMBL" id="JAERQG010000003">
    <property type="protein sequence ID" value="MBL0765976.1"/>
    <property type="molecule type" value="Genomic_DNA"/>
</dbReference>
<keyword evidence="6" id="KW-0378">Hydrolase</keyword>
<keyword evidence="7" id="KW-1185">Reference proteome</keyword>
<dbReference type="AlphaFoldDB" id="A0A937AFV3"/>
<keyword evidence="6" id="KW-0540">Nuclease</keyword>
<organism evidence="6 7">
    <name type="scientific">Marivirga atlantica</name>
    <dbReference type="NCBI Taxonomy" id="1548457"/>
    <lineage>
        <taxon>Bacteria</taxon>
        <taxon>Pseudomonadati</taxon>
        <taxon>Bacteroidota</taxon>
        <taxon>Cytophagia</taxon>
        <taxon>Cytophagales</taxon>
        <taxon>Marivirgaceae</taxon>
        <taxon>Marivirga</taxon>
    </lineage>
</organism>
<dbReference type="InterPro" id="IPR052021">
    <property type="entry name" value="Type-I_RS_S_subunit"/>
</dbReference>
<dbReference type="GO" id="GO:0004519">
    <property type="term" value="F:endonuclease activity"/>
    <property type="evidence" value="ECO:0007669"/>
    <property type="project" value="UniProtKB-KW"/>
</dbReference>
<dbReference type="PANTHER" id="PTHR30408:SF12">
    <property type="entry name" value="TYPE I RESTRICTION ENZYME MJAVIII SPECIFICITY SUBUNIT"/>
    <property type="match status" value="1"/>
</dbReference>
<dbReference type="InterPro" id="IPR000055">
    <property type="entry name" value="Restrct_endonuc_typeI_TRD"/>
</dbReference>
<feature type="domain" description="Type I restriction modification DNA specificity" evidence="5">
    <location>
        <begin position="17"/>
        <end position="192"/>
    </location>
</feature>
<evidence type="ECO:0000256" key="1">
    <source>
        <dbReference type="ARBA" id="ARBA00010923"/>
    </source>
</evidence>
<protein>
    <submittedName>
        <fullName evidence="6">Restriction endonuclease subunit S</fullName>
    </submittedName>
</protein>
<comment type="caution">
    <text evidence="6">The sequence shown here is derived from an EMBL/GenBank/DDBJ whole genome shotgun (WGS) entry which is preliminary data.</text>
</comment>
<feature type="coiled-coil region" evidence="4">
    <location>
        <begin position="373"/>
        <end position="400"/>
    </location>
</feature>
<evidence type="ECO:0000259" key="5">
    <source>
        <dbReference type="Pfam" id="PF01420"/>
    </source>
</evidence>
<dbReference type="SUPFAM" id="SSF116734">
    <property type="entry name" value="DNA methylase specificity domain"/>
    <property type="match status" value="2"/>
</dbReference>
<dbReference type="GO" id="GO:0003677">
    <property type="term" value="F:DNA binding"/>
    <property type="evidence" value="ECO:0007669"/>
    <property type="project" value="UniProtKB-KW"/>
</dbReference>
<gene>
    <name evidence="6" type="ORF">JKP34_11990</name>
</gene>
<dbReference type="Pfam" id="PF01420">
    <property type="entry name" value="Methylase_S"/>
    <property type="match status" value="2"/>
</dbReference>
<reference evidence="6" key="1">
    <citation type="submission" date="2021-01" db="EMBL/GenBank/DDBJ databases">
        <title>Marivirga sp. nov., isolated from intertidal surface sediments.</title>
        <authorList>
            <person name="Zhang M."/>
        </authorList>
    </citation>
    <scope>NUCLEOTIDE SEQUENCE</scope>
    <source>
        <strain evidence="6">SM1354</strain>
    </source>
</reference>